<evidence type="ECO:0000313" key="1">
    <source>
        <dbReference type="EMBL" id="EAZ39488.1"/>
    </source>
</evidence>
<dbReference type="Proteomes" id="UP000007752">
    <property type="component" value="Chromosome 7"/>
</dbReference>
<reference evidence="1" key="2">
    <citation type="submission" date="2008-12" db="EMBL/GenBank/DDBJ databases">
        <title>Improved gene annotation of the rice (Oryza sativa) genomes.</title>
        <authorList>
            <person name="Wang J."/>
            <person name="Li R."/>
            <person name="Fan W."/>
            <person name="Huang Q."/>
            <person name="Zhang J."/>
            <person name="Zhou Y."/>
            <person name="Hu Y."/>
            <person name="Zi S."/>
            <person name="Li J."/>
            <person name="Ni P."/>
            <person name="Zheng H."/>
            <person name="Zhang Y."/>
            <person name="Zhao M."/>
            <person name="Hao Q."/>
            <person name="McDermott J."/>
            <person name="Samudrala R."/>
            <person name="Kristiansen K."/>
            <person name="Wong G.K.-S."/>
        </authorList>
    </citation>
    <scope>NUCLEOTIDE SEQUENCE</scope>
</reference>
<protein>
    <submittedName>
        <fullName evidence="1">Uncharacterized protein</fullName>
    </submittedName>
</protein>
<proteinExistence type="predicted"/>
<dbReference type="EMBL" id="CM000144">
    <property type="protein sequence ID" value="EAZ39488.1"/>
    <property type="molecule type" value="Genomic_DNA"/>
</dbReference>
<name>A0A8J8XHP5_ORYSJ</name>
<dbReference type="Gramene" id="Os07t0407700-03">
    <property type="protein sequence ID" value="Os07t0407700-03"/>
    <property type="gene ID" value="Os07g0407700"/>
</dbReference>
<sequence length="68" mass="7410">MTDDTKICGAKVTAHATAKLGQRRDDRRCCSPQRRLADGRDREVAMAQALETGKEGAARRGCEVHAGR</sequence>
<dbReference type="AlphaFoldDB" id="A0A8J8XHP5"/>
<dbReference type="Gramene" id="Os07t0407700-04">
    <property type="protein sequence ID" value="Os07t0407700-04"/>
    <property type="gene ID" value="Os07g0407700"/>
</dbReference>
<dbReference type="HOGENOM" id="CLU_2798515_0_0_1"/>
<accession>A0A8J8XHP5</accession>
<reference evidence="1" key="1">
    <citation type="journal article" date="2005" name="PLoS Biol.">
        <title>The genomes of Oryza sativa: a history of duplications.</title>
        <authorList>
            <person name="Yu J."/>
            <person name="Wang J."/>
            <person name="Lin W."/>
            <person name="Li S."/>
            <person name="Li H."/>
            <person name="Zhou J."/>
            <person name="Ni P."/>
            <person name="Dong W."/>
            <person name="Hu S."/>
            <person name="Zeng C."/>
            <person name="Zhang J."/>
            <person name="Zhang Y."/>
            <person name="Li R."/>
            <person name="Xu Z."/>
            <person name="Li S."/>
            <person name="Li X."/>
            <person name="Zheng H."/>
            <person name="Cong L."/>
            <person name="Lin L."/>
            <person name="Yin J."/>
            <person name="Geng J."/>
            <person name="Li G."/>
            <person name="Shi J."/>
            <person name="Liu J."/>
            <person name="Lv H."/>
            <person name="Li J."/>
            <person name="Wang J."/>
            <person name="Deng Y."/>
            <person name="Ran L."/>
            <person name="Shi X."/>
            <person name="Wang X."/>
            <person name="Wu Q."/>
            <person name="Li C."/>
            <person name="Ren X."/>
            <person name="Wang J."/>
            <person name="Wang X."/>
            <person name="Li D."/>
            <person name="Liu D."/>
            <person name="Zhang X."/>
            <person name="Ji Z."/>
            <person name="Zhao W."/>
            <person name="Sun Y."/>
            <person name="Zhang Z."/>
            <person name="Bao J."/>
            <person name="Han Y."/>
            <person name="Dong L."/>
            <person name="Ji J."/>
            <person name="Chen P."/>
            <person name="Wu S."/>
            <person name="Liu J."/>
            <person name="Xiao Y."/>
            <person name="Bu D."/>
            <person name="Tan J."/>
            <person name="Yang L."/>
            <person name="Ye C."/>
            <person name="Zhang J."/>
            <person name="Xu J."/>
            <person name="Zhou Y."/>
            <person name="Yu Y."/>
            <person name="Zhang B."/>
            <person name="Zhuang S."/>
            <person name="Wei H."/>
            <person name="Liu B."/>
            <person name="Lei M."/>
            <person name="Yu H."/>
            <person name="Li Y."/>
            <person name="Xu H."/>
            <person name="Wei S."/>
            <person name="He X."/>
            <person name="Fang L."/>
            <person name="Zhang Z."/>
            <person name="Zhang Y."/>
            <person name="Huang X."/>
            <person name="Su Z."/>
            <person name="Tong W."/>
            <person name="Li J."/>
            <person name="Tong Z."/>
            <person name="Li S."/>
            <person name="Ye J."/>
            <person name="Wang L."/>
            <person name="Fang L."/>
            <person name="Lei T."/>
            <person name="Chen C."/>
            <person name="Chen H."/>
            <person name="Xu Z."/>
            <person name="Li H."/>
            <person name="Huang H."/>
            <person name="Zhang F."/>
            <person name="Xu H."/>
            <person name="Li N."/>
            <person name="Zhao C."/>
            <person name="Li S."/>
            <person name="Dong L."/>
            <person name="Huang Y."/>
            <person name="Li L."/>
            <person name="Xi Y."/>
            <person name="Qi Q."/>
            <person name="Li W."/>
            <person name="Zhang B."/>
            <person name="Hu W."/>
            <person name="Zhang Y."/>
            <person name="Tian X."/>
            <person name="Jiao Y."/>
            <person name="Liang X."/>
            <person name="Jin J."/>
            <person name="Gao L."/>
            <person name="Zheng W."/>
            <person name="Hao B."/>
            <person name="Liu S."/>
            <person name="Wang W."/>
            <person name="Yuan L."/>
            <person name="Cao M."/>
            <person name="McDermott J."/>
            <person name="Samudrala R."/>
            <person name="Wang J."/>
            <person name="Wong G.K."/>
            <person name="Yang H."/>
        </authorList>
    </citation>
    <scope>NUCLEOTIDE SEQUENCE [LARGE SCALE GENOMIC DNA]</scope>
</reference>
<gene>
    <name evidence="1" type="ORF">OsJ_23921</name>
</gene>
<organism evidence="1">
    <name type="scientific">Oryza sativa subsp. japonica</name>
    <name type="common">Rice</name>
    <dbReference type="NCBI Taxonomy" id="39947"/>
    <lineage>
        <taxon>Eukaryota</taxon>
        <taxon>Viridiplantae</taxon>
        <taxon>Streptophyta</taxon>
        <taxon>Embryophyta</taxon>
        <taxon>Tracheophyta</taxon>
        <taxon>Spermatophyta</taxon>
        <taxon>Magnoliopsida</taxon>
        <taxon>Liliopsida</taxon>
        <taxon>Poales</taxon>
        <taxon>Poaceae</taxon>
        <taxon>BOP clade</taxon>
        <taxon>Oryzoideae</taxon>
        <taxon>Oryzeae</taxon>
        <taxon>Oryzinae</taxon>
        <taxon>Oryza</taxon>
        <taxon>Oryza sativa</taxon>
    </lineage>
</organism>